<dbReference type="PROSITE" id="PS50110">
    <property type="entry name" value="RESPONSE_REGULATORY"/>
    <property type="match status" value="1"/>
</dbReference>
<dbReference type="KEGG" id="tro:trd_1834"/>
<dbReference type="Gene3D" id="3.40.50.2300">
    <property type="match status" value="1"/>
</dbReference>
<evidence type="ECO:0000313" key="4">
    <source>
        <dbReference type="Proteomes" id="UP000000447"/>
    </source>
</evidence>
<dbReference type="InterPro" id="IPR001789">
    <property type="entry name" value="Sig_transdc_resp-reg_receiver"/>
</dbReference>
<dbReference type="AlphaFoldDB" id="B9L1T4"/>
<evidence type="ECO:0000256" key="1">
    <source>
        <dbReference type="PROSITE-ProRule" id="PRU00169"/>
    </source>
</evidence>
<keyword evidence="1" id="KW-0597">Phosphoprotein</keyword>
<protein>
    <recommendedName>
        <fullName evidence="2">Response regulatory domain-containing protein</fullName>
    </recommendedName>
</protein>
<keyword evidence="4" id="KW-1185">Reference proteome</keyword>
<dbReference type="EMBL" id="CP001275">
    <property type="protein sequence ID" value="ACM05098.1"/>
    <property type="molecule type" value="Genomic_DNA"/>
</dbReference>
<evidence type="ECO:0000313" key="3">
    <source>
        <dbReference type="EMBL" id="ACM05098.1"/>
    </source>
</evidence>
<dbReference type="eggNOG" id="COG0745">
    <property type="taxonomic scope" value="Bacteria"/>
</dbReference>
<dbReference type="HOGENOM" id="CLU_2002832_0_0_0"/>
<gene>
    <name evidence="3" type="ordered locus">trd_1834</name>
</gene>
<dbReference type="GO" id="GO:0000160">
    <property type="term" value="P:phosphorelay signal transduction system"/>
    <property type="evidence" value="ECO:0007669"/>
    <property type="project" value="InterPro"/>
</dbReference>
<proteinExistence type="predicted"/>
<dbReference type="OrthoDB" id="9802491at2"/>
<reference evidence="3 4" key="1">
    <citation type="journal article" date="2009" name="PLoS ONE">
        <title>Complete genome sequence of the aerobic CO-oxidizing thermophile Thermomicrobium roseum.</title>
        <authorList>
            <person name="Wu D."/>
            <person name="Raymond J."/>
            <person name="Wu M."/>
            <person name="Chatterji S."/>
            <person name="Ren Q."/>
            <person name="Graham J.E."/>
            <person name="Bryant D.A."/>
            <person name="Robb F."/>
            <person name="Colman A."/>
            <person name="Tallon L.J."/>
            <person name="Badger J.H."/>
            <person name="Madupu R."/>
            <person name="Ward N.L."/>
            <person name="Eisen J.A."/>
        </authorList>
    </citation>
    <scope>NUCLEOTIDE SEQUENCE [LARGE SCALE GENOMIC DNA]</scope>
    <source>
        <strain evidence="4">ATCC 27502 / DSM 5159 / P-2</strain>
    </source>
</reference>
<dbReference type="SUPFAM" id="SSF52172">
    <property type="entry name" value="CheY-like"/>
    <property type="match status" value="1"/>
</dbReference>
<evidence type="ECO:0000259" key="2">
    <source>
        <dbReference type="PROSITE" id="PS50110"/>
    </source>
</evidence>
<name>B9L1T4_THERP</name>
<feature type="modified residue" description="4-aspartylphosphate" evidence="1">
    <location>
        <position position="57"/>
    </location>
</feature>
<sequence length="124" mass="13956">MTALPFIVLIEPDWPARSYFRAELEELGYAVSAHERAADAAHFLAGWGLRPDLIVVDLASDGEQLAELQRLLEDFPDTRLLVLASPLRALPEWLRQRANRILSRPFAVSDVVRVVSELAPLIDR</sequence>
<dbReference type="Proteomes" id="UP000000447">
    <property type="component" value="Chromosome"/>
</dbReference>
<organism evidence="3 4">
    <name type="scientific">Thermomicrobium roseum (strain ATCC 27502 / DSM 5159 / P-2)</name>
    <dbReference type="NCBI Taxonomy" id="309801"/>
    <lineage>
        <taxon>Bacteria</taxon>
        <taxon>Pseudomonadati</taxon>
        <taxon>Thermomicrobiota</taxon>
        <taxon>Thermomicrobia</taxon>
        <taxon>Thermomicrobiales</taxon>
        <taxon>Thermomicrobiaceae</taxon>
        <taxon>Thermomicrobium</taxon>
    </lineage>
</organism>
<accession>B9L1T4</accession>
<dbReference type="RefSeq" id="WP_015922776.1">
    <property type="nucleotide sequence ID" value="NC_011959.1"/>
</dbReference>
<feature type="domain" description="Response regulatory" evidence="2">
    <location>
        <begin position="6"/>
        <end position="119"/>
    </location>
</feature>
<dbReference type="STRING" id="309801.trd_1834"/>
<dbReference type="InterPro" id="IPR011006">
    <property type="entry name" value="CheY-like_superfamily"/>
</dbReference>